<feature type="chain" id="PRO_5022156456" evidence="1">
    <location>
        <begin position="29"/>
        <end position="516"/>
    </location>
</feature>
<keyword evidence="1" id="KW-0732">Signal</keyword>
<proteinExistence type="predicted"/>
<name>A0A564ZLP3_9BACT</name>
<sequence>MSSTVGRALSQAAFVLGCAATIAGVASAQSIGPSTTTAPYLLPSMPGIETVSILTVGDAIGGYPLVGIPDGLGAFKSGHGRFTLLVNHELANNKGAVRAHGSQGAFVSRWDIKRNTLEVVKGEDQTPSPNDVYAWDPVNSQYVQGTVAWNRFCSADLGPEKAFFHQGKGTRDRLFLNGEETDEGRAWAHVATGPHKGESWQLPRLGRMAFENVVASPHRQFKTVVIGLDDADVNTSPAPGNVPSELYVYIGTKTKHGTPVERAGLTNGALYGMKVAVNGTTVTEESNADGLGSGGTYVGSGTFSLYNFGDVSGLSGSQLQAASITNDLFRMQRVEDGVWDPRPSHKNDFYFVTTASFSDPLHSNSRLWRLRFHDIEHPENGGTIEILLTGSEGHKMLDNITMDRRGRLLMQEDIGKQDPLGKIWLYATGSGQLIEIAAHDPAFFAPPVPPALTTDEESSGIIDASRILGRGWFLLDVQAHYTHPDTTLVQGGQLLAMYVDPSIGSSSDDEEDEEDE</sequence>
<keyword evidence="3" id="KW-1185">Reference proteome</keyword>
<protein>
    <submittedName>
        <fullName evidence="2">Uncharacterized protein</fullName>
    </submittedName>
</protein>
<evidence type="ECO:0000256" key="1">
    <source>
        <dbReference type="SAM" id="SignalP"/>
    </source>
</evidence>
<reference evidence="2 3" key="1">
    <citation type="submission" date="2019-07" db="EMBL/GenBank/DDBJ databases">
        <authorList>
            <person name="Cremers G."/>
        </authorList>
    </citation>
    <scope>NUCLEOTIDE SEQUENCE [LARGE SCALE GENOMIC DNA]</scope>
</reference>
<evidence type="ECO:0000313" key="3">
    <source>
        <dbReference type="Proteomes" id="UP000334340"/>
    </source>
</evidence>
<dbReference type="AlphaFoldDB" id="A0A564ZLP3"/>
<organism evidence="2 3">
    <name type="scientific">Candidatus Methylomirabilis lanthanidiphila</name>
    <dbReference type="NCBI Taxonomy" id="2211376"/>
    <lineage>
        <taxon>Bacteria</taxon>
        <taxon>Candidatus Methylomirabilota</taxon>
        <taxon>Candidatus Methylomirabilia</taxon>
        <taxon>Candidatus Methylomirabilales</taxon>
        <taxon>Candidatus Methylomirabilaceae</taxon>
        <taxon>Candidatus Methylomirabilis</taxon>
    </lineage>
</organism>
<dbReference type="EMBL" id="CABIKM010000048">
    <property type="protein sequence ID" value="VUZ86234.1"/>
    <property type="molecule type" value="Genomic_DNA"/>
</dbReference>
<gene>
    <name evidence="2" type="ORF">MELA_02634</name>
</gene>
<feature type="signal peptide" evidence="1">
    <location>
        <begin position="1"/>
        <end position="28"/>
    </location>
</feature>
<accession>A0A564ZLP3</accession>
<dbReference type="Proteomes" id="UP000334340">
    <property type="component" value="Unassembled WGS sequence"/>
</dbReference>
<evidence type="ECO:0000313" key="2">
    <source>
        <dbReference type="EMBL" id="VUZ86234.1"/>
    </source>
</evidence>
<dbReference type="PROSITE" id="PS51257">
    <property type="entry name" value="PROKAR_LIPOPROTEIN"/>
    <property type="match status" value="1"/>
</dbReference>